<proteinExistence type="predicted"/>
<feature type="transmembrane region" description="Helical" evidence="1">
    <location>
        <begin position="20"/>
        <end position="44"/>
    </location>
</feature>
<keyword evidence="1" id="KW-0812">Transmembrane</keyword>
<keyword evidence="1" id="KW-0472">Membrane</keyword>
<dbReference type="AlphaFoldDB" id="A0A1I0FP08"/>
<keyword evidence="1" id="KW-1133">Transmembrane helix</keyword>
<evidence type="ECO:0000313" key="2">
    <source>
        <dbReference type="EMBL" id="SET60079.1"/>
    </source>
</evidence>
<organism evidence="2 3">
    <name type="scientific">Thorsellia anophelis DSM 18579</name>
    <dbReference type="NCBI Taxonomy" id="1123402"/>
    <lineage>
        <taxon>Bacteria</taxon>
        <taxon>Pseudomonadati</taxon>
        <taxon>Pseudomonadota</taxon>
        <taxon>Gammaproteobacteria</taxon>
        <taxon>Enterobacterales</taxon>
        <taxon>Thorselliaceae</taxon>
        <taxon>Thorsellia</taxon>
    </lineage>
</organism>
<protein>
    <submittedName>
        <fullName evidence="2">Uncharacterized protein</fullName>
    </submittedName>
</protein>
<sequence>MQYFYNFVRLFRLRVLCSGLCFTLLFYLYLLFLFITVIPIYGLIKFLNLFLRADELVNWVNYNLELIIPSRTALIDDDIIVKLPCYEVERFDYSSDEILKGIANHLNTSVFNIAQTSFYEDKAINDFFCNSRTKKNVIKVWLFKEVKR</sequence>
<keyword evidence="3" id="KW-1185">Reference proteome</keyword>
<name>A0A1I0FP08_9GAMM</name>
<accession>A0A1I0FP08</accession>
<reference evidence="3" key="1">
    <citation type="submission" date="2016-10" db="EMBL/GenBank/DDBJ databases">
        <authorList>
            <person name="Varghese N."/>
            <person name="Submissions S."/>
        </authorList>
    </citation>
    <scope>NUCLEOTIDE SEQUENCE [LARGE SCALE GENOMIC DNA]</scope>
    <source>
        <strain evidence="3">DSM 18579</strain>
    </source>
</reference>
<evidence type="ECO:0000256" key="1">
    <source>
        <dbReference type="SAM" id="Phobius"/>
    </source>
</evidence>
<evidence type="ECO:0000313" key="3">
    <source>
        <dbReference type="Proteomes" id="UP000242642"/>
    </source>
</evidence>
<gene>
    <name evidence="2" type="ORF">SAMN02583745_02840</name>
</gene>
<dbReference type="Proteomes" id="UP000242642">
    <property type="component" value="Unassembled WGS sequence"/>
</dbReference>
<dbReference type="EMBL" id="FOHV01000045">
    <property type="protein sequence ID" value="SET60079.1"/>
    <property type="molecule type" value="Genomic_DNA"/>
</dbReference>
<dbReference type="STRING" id="1123402.SAMN02583745_02840"/>